<organism evidence="4 5">
    <name type="scientific">Thalassotalea profundi</name>
    <dbReference type="NCBI Taxonomy" id="2036687"/>
    <lineage>
        <taxon>Bacteria</taxon>
        <taxon>Pseudomonadati</taxon>
        <taxon>Pseudomonadota</taxon>
        <taxon>Gammaproteobacteria</taxon>
        <taxon>Alteromonadales</taxon>
        <taxon>Colwelliaceae</taxon>
        <taxon>Thalassotalea</taxon>
    </lineage>
</organism>
<dbReference type="Pfam" id="PF00483">
    <property type="entry name" value="NTP_transferase"/>
    <property type="match status" value="1"/>
</dbReference>
<dbReference type="RefSeq" id="WP_189378325.1">
    <property type="nucleotide sequence ID" value="NZ_BNAH01000008.1"/>
</dbReference>
<evidence type="ECO:0000259" key="3">
    <source>
        <dbReference type="Pfam" id="PF00483"/>
    </source>
</evidence>
<reference evidence="5" key="1">
    <citation type="journal article" date="2019" name="Int. J. Syst. Evol. Microbiol.">
        <title>The Global Catalogue of Microorganisms (GCM) 10K type strain sequencing project: providing services to taxonomists for standard genome sequencing and annotation.</title>
        <authorList>
            <consortium name="The Broad Institute Genomics Platform"/>
            <consortium name="The Broad Institute Genome Sequencing Center for Infectious Disease"/>
            <person name="Wu L."/>
            <person name="Ma J."/>
        </authorList>
    </citation>
    <scope>NUCLEOTIDE SEQUENCE [LARGE SCALE GENOMIC DNA]</scope>
    <source>
        <strain evidence="5">CGMCC 1.15922</strain>
    </source>
</reference>
<dbReference type="InterPro" id="IPR005835">
    <property type="entry name" value="NTP_transferase_dom"/>
</dbReference>
<evidence type="ECO:0000256" key="2">
    <source>
        <dbReference type="ARBA" id="ARBA00022695"/>
    </source>
</evidence>
<evidence type="ECO:0000313" key="5">
    <source>
        <dbReference type="Proteomes" id="UP000626370"/>
    </source>
</evidence>
<keyword evidence="1" id="KW-0808">Transferase</keyword>
<dbReference type="Proteomes" id="UP000626370">
    <property type="component" value="Unassembled WGS sequence"/>
</dbReference>
<dbReference type="InterPro" id="IPR054790">
    <property type="entry name" value="MurU"/>
</dbReference>
<dbReference type="CDD" id="cd06422">
    <property type="entry name" value="NTP_transferase_like_1"/>
    <property type="match status" value="1"/>
</dbReference>
<sequence length="252" mass="28343">MKAMILAAGRGERLKPLTDHTPKPLLEVNGMPLIEHHIIKLASVGITDIVINLAWLGDKIEQYLQDGSRWNVKLHYSREKPYALETAGGIIKALPLLVNHQDECAKEETFLVVNGDIYVDYDFSELPILSNTDLAHLWLVPNPAHNLTGDFYLIDNKISLLPATHDELETQAQDSQIPNYTFSGIGLYKAKFFYQLLADTNNEKDNVMKLGPSLKNYANQGLIKGELLTCYWTDVGTPERLKQVNTYLGAHE</sequence>
<evidence type="ECO:0000313" key="4">
    <source>
        <dbReference type="EMBL" id="GHE92108.1"/>
    </source>
</evidence>
<proteinExistence type="predicted"/>
<dbReference type="InterPro" id="IPR050065">
    <property type="entry name" value="GlmU-like"/>
</dbReference>
<dbReference type="InterPro" id="IPR029044">
    <property type="entry name" value="Nucleotide-diphossugar_trans"/>
</dbReference>
<comment type="caution">
    <text evidence="4">The sequence shown here is derived from an EMBL/GenBank/DDBJ whole genome shotgun (WGS) entry which is preliminary data.</text>
</comment>
<dbReference type="PANTHER" id="PTHR43584">
    <property type="entry name" value="NUCLEOTIDYL TRANSFERASE"/>
    <property type="match status" value="1"/>
</dbReference>
<feature type="domain" description="Nucleotidyl transferase" evidence="3">
    <location>
        <begin position="2"/>
        <end position="126"/>
    </location>
</feature>
<keyword evidence="2 4" id="KW-0548">Nucleotidyltransferase</keyword>
<keyword evidence="5" id="KW-1185">Reference proteome</keyword>
<name>A0ABQ3IUY5_9GAMM</name>
<protein>
    <submittedName>
        <fullName evidence="4">Mannose-1-phosphate guanylyltransferase</fullName>
    </submittedName>
</protein>
<dbReference type="EMBL" id="BNAH01000008">
    <property type="protein sequence ID" value="GHE92108.1"/>
    <property type="molecule type" value="Genomic_DNA"/>
</dbReference>
<dbReference type="GO" id="GO:0016779">
    <property type="term" value="F:nucleotidyltransferase activity"/>
    <property type="evidence" value="ECO:0007669"/>
    <property type="project" value="UniProtKB-KW"/>
</dbReference>
<evidence type="ECO:0000256" key="1">
    <source>
        <dbReference type="ARBA" id="ARBA00022679"/>
    </source>
</evidence>
<dbReference type="SUPFAM" id="SSF53448">
    <property type="entry name" value="Nucleotide-diphospho-sugar transferases"/>
    <property type="match status" value="1"/>
</dbReference>
<gene>
    <name evidence="4" type="ORF">GCM10011501_22040</name>
</gene>
<dbReference type="PANTHER" id="PTHR43584:SF8">
    <property type="entry name" value="N-ACETYLMURAMATE ALPHA-1-PHOSPHATE URIDYLYLTRANSFERASE"/>
    <property type="match status" value="1"/>
</dbReference>
<accession>A0ABQ3IUY5</accession>
<dbReference type="NCBIfam" id="NF045761">
    <property type="entry name" value="NAMPUrTaseMurU"/>
    <property type="match status" value="1"/>
</dbReference>
<dbReference type="Gene3D" id="3.90.550.10">
    <property type="entry name" value="Spore Coat Polysaccharide Biosynthesis Protein SpsA, Chain A"/>
    <property type="match status" value="1"/>
</dbReference>